<evidence type="ECO:0000256" key="1">
    <source>
        <dbReference type="SAM" id="MobiDB-lite"/>
    </source>
</evidence>
<reference evidence="2" key="1">
    <citation type="journal article" date="2019" name="bioRxiv">
        <title>The Genome of the Zebra Mussel, Dreissena polymorpha: A Resource for Invasive Species Research.</title>
        <authorList>
            <person name="McCartney M.A."/>
            <person name="Auch B."/>
            <person name="Kono T."/>
            <person name="Mallez S."/>
            <person name="Zhang Y."/>
            <person name="Obille A."/>
            <person name="Becker A."/>
            <person name="Abrahante J.E."/>
            <person name="Garbe J."/>
            <person name="Badalamenti J.P."/>
            <person name="Herman A."/>
            <person name="Mangelson H."/>
            <person name="Liachko I."/>
            <person name="Sullivan S."/>
            <person name="Sone E.D."/>
            <person name="Koren S."/>
            <person name="Silverstein K.A.T."/>
            <person name="Beckman K.B."/>
            <person name="Gohl D.M."/>
        </authorList>
    </citation>
    <scope>NUCLEOTIDE SEQUENCE</scope>
    <source>
        <strain evidence="2">Duluth1</strain>
        <tissue evidence="2">Whole animal</tissue>
    </source>
</reference>
<evidence type="ECO:0000313" key="2">
    <source>
        <dbReference type="EMBL" id="KAH3842627.1"/>
    </source>
</evidence>
<protein>
    <submittedName>
        <fullName evidence="2">Uncharacterized protein</fullName>
    </submittedName>
</protein>
<evidence type="ECO:0000313" key="3">
    <source>
        <dbReference type="Proteomes" id="UP000828390"/>
    </source>
</evidence>
<dbReference type="AlphaFoldDB" id="A0A9D4QU11"/>
<name>A0A9D4QU11_DREPO</name>
<keyword evidence="3" id="KW-1185">Reference proteome</keyword>
<dbReference type="EMBL" id="JAIWYP010000004">
    <property type="protein sequence ID" value="KAH3842627.1"/>
    <property type="molecule type" value="Genomic_DNA"/>
</dbReference>
<reference evidence="2" key="2">
    <citation type="submission" date="2020-11" db="EMBL/GenBank/DDBJ databases">
        <authorList>
            <person name="McCartney M.A."/>
            <person name="Auch B."/>
            <person name="Kono T."/>
            <person name="Mallez S."/>
            <person name="Becker A."/>
            <person name="Gohl D.M."/>
            <person name="Silverstein K.A.T."/>
            <person name="Koren S."/>
            <person name="Bechman K.B."/>
            <person name="Herman A."/>
            <person name="Abrahante J.E."/>
            <person name="Garbe J."/>
        </authorList>
    </citation>
    <scope>NUCLEOTIDE SEQUENCE</scope>
    <source>
        <strain evidence="2">Duluth1</strain>
        <tissue evidence="2">Whole animal</tissue>
    </source>
</reference>
<proteinExistence type="predicted"/>
<accession>A0A9D4QU11</accession>
<sequence>MTLTTGTTVGRKYDETHIDTLPAEQTPTNTDKQTLLNKQVRDMGPVGVTTVAYTGNGRINKGHYSINERRPYRETAHRRY</sequence>
<organism evidence="2 3">
    <name type="scientific">Dreissena polymorpha</name>
    <name type="common">Zebra mussel</name>
    <name type="synonym">Mytilus polymorpha</name>
    <dbReference type="NCBI Taxonomy" id="45954"/>
    <lineage>
        <taxon>Eukaryota</taxon>
        <taxon>Metazoa</taxon>
        <taxon>Spiralia</taxon>
        <taxon>Lophotrochozoa</taxon>
        <taxon>Mollusca</taxon>
        <taxon>Bivalvia</taxon>
        <taxon>Autobranchia</taxon>
        <taxon>Heteroconchia</taxon>
        <taxon>Euheterodonta</taxon>
        <taxon>Imparidentia</taxon>
        <taxon>Neoheterodontei</taxon>
        <taxon>Myida</taxon>
        <taxon>Dreissenoidea</taxon>
        <taxon>Dreissenidae</taxon>
        <taxon>Dreissena</taxon>
    </lineage>
</organism>
<comment type="caution">
    <text evidence="2">The sequence shown here is derived from an EMBL/GenBank/DDBJ whole genome shotgun (WGS) entry which is preliminary data.</text>
</comment>
<dbReference type="Proteomes" id="UP000828390">
    <property type="component" value="Unassembled WGS sequence"/>
</dbReference>
<gene>
    <name evidence="2" type="ORF">DPMN_116127</name>
</gene>
<feature type="region of interest" description="Disordered" evidence="1">
    <location>
        <begin position="1"/>
        <end position="29"/>
    </location>
</feature>